<feature type="region of interest" description="Disordered" evidence="1">
    <location>
        <begin position="921"/>
        <end position="962"/>
    </location>
</feature>
<feature type="region of interest" description="Disordered" evidence="1">
    <location>
        <begin position="574"/>
        <end position="596"/>
    </location>
</feature>
<keyword evidence="4" id="KW-1185">Reference proteome</keyword>
<feature type="region of interest" description="Disordered" evidence="1">
    <location>
        <begin position="274"/>
        <end position="335"/>
    </location>
</feature>
<feature type="compositionally biased region" description="Basic and acidic residues" evidence="1">
    <location>
        <begin position="226"/>
        <end position="236"/>
    </location>
</feature>
<feature type="region of interest" description="Disordered" evidence="1">
    <location>
        <begin position="1127"/>
        <end position="1156"/>
    </location>
</feature>
<reference evidence="3" key="1">
    <citation type="submission" date="2023-07" db="EMBL/GenBank/DDBJ databases">
        <title>Chromosome-level genome assembly of Artemia franciscana.</title>
        <authorList>
            <person name="Jo E."/>
        </authorList>
    </citation>
    <scope>NUCLEOTIDE SEQUENCE</scope>
    <source>
        <tissue evidence="3">Whole body</tissue>
    </source>
</reference>
<protein>
    <recommendedName>
        <fullName evidence="2">PWWP domain-containing protein</fullName>
    </recommendedName>
</protein>
<feature type="compositionally biased region" description="Polar residues" evidence="1">
    <location>
        <begin position="1744"/>
        <end position="1755"/>
    </location>
</feature>
<feature type="compositionally biased region" description="Basic residues" evidence="1">
    <location>
        <begin position="285"/>
        <end position="294"/>
    </location>
</feature>
<feature type="region of interest" description="Disordered" evidence="1">
    <location>
        <begin position="208"/>
        <end position="236"/>
    </location>
</feature>
<dbReference type="InterPro" id="IPR000313">
    <property type="entry name" value="PWWP_dom"/>
</dbReference>
<feature type="region of interest" description="Disordered" evidence="1">
    <location>
        <begin position="56"/>
        <end position="84"/>
    </location>
</feature>
<feature type="compositionally biased region" description="Polar residues" evidence="1">
    <location>
        <begin position="1771"/>
        <end position="1786"/>
    </location>
</feature>
<feature type="compositionally biased region" description="Basic and acidic residues" evidence="1">
    <location>
        <begin position="582"/>
        <end position="595"/>
    </location>
</feature>
<feature type="compositionally biased region" description="Polar residues" evidence="1">
    <location>
        <begin position="67"/>
        <end position="84"/>
    </location>
</feature>
<name>A0AA88HWN6_ARTSF</name>
<feature type="region of interest" description="Disordered" evidence="1">
    <location>
        <begin position="1014"/>
        <end position="1066"/>
    </location>
</feature>
<evidence type="ECO:0000313" key="4">
    <source>
        <dbReference type="Proteomes" id="UP001187531"/>
    </source>
</evidence>
<proteinExistence type="predicted"/>
<dbReference type="EMBL" id="JAVRJZ010000015">
    <property type="protein sequence ID" value="KAK2712322.1"/>
    <property type="molecule type" value="Genomic_DNA"/>
</dbReference>
<comment type="caution">
    <text evidence="3">The sequence shown here is derived from an EMBL/GenBank/DDBJ whole genome shotgun (WGS) entry which is preliminary data.</text>
</comment>
<dbReference type="PROSITE" id="PS50812">
    <property type="entry name" value="PWWP"/>
    <property type="match status" value="1"/>
</dbReference>
<feature type="region of interest" description="Disordered" evidence="1">
    <location>
        <begin position="1744"/>
        <end position="1786"/>
    </location>
</feature>
<feature type="region of interest" description="Disordered" evidence="1">
    <location>
        <begin position="1"/>
        <end position="33"/>
    </location>
</feature>
<dbReference type="Proteomes" id="UP001187531">
    <property type="component" value="Unassembled WGS sequence"/>
</dbReference>
<feature type="domain" description="PWWP" evidence="2">
    <location>
        <begin position="2005"/>
        <end position="2048"/>
    </location>
</feature>
<feature type="region of interest" description="Disordered" evidence="1">
    <location>
        <begin position="1477"/>
        <end position="1526"/>
    </location>
</feature>
<feature type="compositionally biased region" description="Basic and acidic residues" evidence="1">
    <location>
        <begin position="17"/>
        <end position="31"/>
    </location>
</feature>
<evidence type="ECO:0000256" key="1">
    <source>
        <dbReference type="SAM" id="MobiDB-lite"/>
    </source>
</evidence>
<gene>
    <name evidence="3" type="ORF">QYM36_011119</name>
</gene>
<evidence type="ECO:0000313" key="3">
    <source>
        <dbReference type="EMBL" id="KAK2712322.1"/>
    </source>
</evidence>
<organism evidence="3 4">
    <name type="scientific">Artemia franciscana</name>
    <name type="common">Brine shrimp</name>
    <name type="synonym">Artemia sanfranciscana</name>
    <dbReference type="NCBI Taxonomy" id="6661"/>
    <lineage>
        <taxon>Eukaryota</taxon>
        <taxon>Metazoa</taxon>
        <taxon>Ecdysozoa</taxon>
        <taxon>Arthropoda</taxon>
        <taxon>Crustacea</taxon>
        <taxon>Branchiopoda</taxon>
        <taxon>Anostraca</taxon>
        <taxon>Artemiidae</taxon>
        <taxon>Artemia</taxon>
    </lineage>
</organism>
<sequence>MKKKRFFSQRKNSVESISEKGDLECHSRDEATDMSVYNFSDNESLELSDSAIGNASVNGLPPYNGPPSRQSLSVSPKENVSPEPTTGLISAVALYPKSPLRTYSRKSVIKPSLTPCASIPQTKNCVIATDVKDTTAVIADILEVDNGIEKNEMSMSVLLKEQNLVVDKGVENIKAFIVSNEVEDDKNYHSSNIKGEITHPETCLNMYSGPDGVVSGSHRQVPENSSVDKNDSPNLRLDKKNECAEDVDSSNVIKKGPTLKKKTYGEISFKVSKSSNRNKGSWCVKKAKVRHMGPKKQSQEKLPNLEEQSNDRSTMSENYGGKMQNDSEETLNDEQTSFEAGTTVIVDRSLSQNDQTADNVLMSHNTNQLNDLLCSVNAEHCENHVSIISAQSKEMEIRLEDRCNSIDPVLHIEAIILQEDLEEDSCDSDDEIPLAQLAQHVRLESQSNDKVFKSVPKTIVRIGKNKINNYVSLEDKLSPIEGTRKRKLGLKESVKTKTKPLRNGGVNALSKKKKEKNDCLKTNGKRKKKNVEKLKKLKKIIAQSIRITQNGHGRLQENRTKSDNVIHAINQVVVKNKRRGKQRESNKLEGQKDVSTDTDLQSSLFTSMREQGLVVRCYGPSKKLKHGNGDSTISPVKAFERKLIRQTLDISYGEIVMNEDRLNHTSGQEFNAVKENCVQSEREPPYNTSNVQEAVSKDISLRSSRIPDSGNKLMENISSCKNSDDNEVFNSSSTDAPELVNFGAIKGNESYGRFPASRIHNGRNVDYPVTEGNNEVQLVKNGCAFENKDSKFYTEENNDSFNPDFTVDRSSSVSTSISSASLFARKNKLTPFSRHAYVKRRRRKRAKRAPANSVPRISFLNKRTPLTKIPSPLKTSGSFSVKKRVGRPKKLQLTTNNENSLDCEVAMVKGIDSQIELSLSRKRRSRKMTSLTQVKSLSNPEKLESNTLYDEGDSSLSSADSRLKASEVTEAIPSNDFSDAFKERLEEREVKTNVTDDSHLGVNDEQHTIINAAKKGPGRKPYKTHNKDSGLQLASNTNQSRKYKAQSKKKESITRRSTRFSKESINGNCTPNPRLIVVNHGNSCLENQLNQGTCLSVETEKISNEEEVLTDTEDPLRSLNLHSIATLEANDLSSTENSGKKTDPSRTPEGMPAPEEQTKIKDFESVSVEKRFCSTLVDELITFAINRIFCLQEISIPMNPNNYKNDDHASGEVSHVEEIKYPNESSVGTAEKFMQEEEIIKKQGKDIASGEMICSNKTLQPCVVQESNEGKMFHTDKAMADGVSADPDGANVSSMQYLSDGRNSLENRTIPIETEDGSAFVSSCLQVNLFKSEKNEIVGAPKTIEERRPNSNDEDSLKIRTTVKVISETFLINDVNHISSSDSSDLEVVGSYSKGEKRESKQEECHVYGMEISCSKSDSYTPDNGSIHLICEGSKSIANSEHPKCCTISNTFKGRISQCNIYKDVKDLHMQFEDKTNRVKGDSSSNFTISENVGPEDTVTEKPPLSVEDNLKESDSRPTGVENKKSQSLQIIEASYNQEYHSMSTTVATKTLERKGLKESAEHLYIESQGNPKTSSKKPKINEGLIKSQTMFTESRGNQLNEGTKSKCNEMKKSVVEESSPDLQIIAELKHCKTQTDFMHATLNPPLVSNKASRPSSTYQIRMKSLDELIDDDVVVIGETRRQTDIVQKEHRPQLQESPLKKIEELTERQKFLNNNDKYSLTSILNQSLTKGLRQKGRKIRVKATNSDHYPSSSQIEKEHSSTRKRTSKTNSIIQSPTNNSVAQMSSWNPRQNMTNILIPPLLPVINRSQVQALTTPPSIGEPSQITLSPPTSVSQIICSSLPISQPVVFIPMNVMGFDSNLPEVSKLPSPPPLAHAPALRNTKKNVTTIRTDQSLNRPPLEIPSPDVSIIPVTFDNSAEETTLPSVAMSASKVTTIVKKDPSYGSCNEYNCTCKGCLAICSSPMSSLPSVICDSPATVSSENDKIIKGSINPMTLNVKKKDCVPGEIIWTCLSGSPFWPSVVSSDGKNGCIKYTAKGSRILCSVYFFICPCNVYAKFAAFTENLREITLKEK</sequence>
<accession>A0AA88HWN6</accession>
<feature type="compositionally biased region" description="Polar residues" evidence="1">
    <location>
        <begin position="1482"/>
        <end position="1491"/>
    </location>
</feature>
<evidence type="ECO:0000259" key="2">
    <source>
        <dbReference type="PROSITE" id="PS50812"/>
    </source>
</evidence>